<dbReference type="PROSITE" id="PS50113">
    <property type="entry name" value="PAC"/>
    <property type="match status" value="1"/>
</dbReference>
<dbReference type="EMBL" id="CP014168">
    <property type="protein sequence ID" value="AOH84737.1"/>
    <property type="molecule type" value="Genomic_DNA"/>
</dbReference>
<dbReference type="NCBIfam" id="TIGR00229">
    <property type="entry name" value="sensory_box"/>
    <property type="match status" value="1"/>
</dbReference>
<dbReference type="SUPFAM" id="SSF55785">
    <property type="entry name" value="PYP-like sensor domain (PAS domain)"/>
    <property type="match status" value="1"/>
</dbReference>
<dbReference type="InterPro" id="IPR000014">
    <property type="entry name" value="PAS"/>
</dbReference>
<dbReference type="InterPro" id="IPR029787">
    <property type="entry name" value="Nucleotide_cyclase"/>
</dbReference>
<evidence type="ECO:0000313" key="6">
    <source>
        <dbReference type="Proteomes" id="UP000094256"/>
    </source>
</evidence>
<dbReference type="KEGG" id="span:AWL63_12940"/>
<dbReference type="CDD" id="cd01948">
    <property type="entry name" value="EAL"/>
    <property type="match status" value="1"/>
</dbReference>
<dbReference type="SMART" id="SM00052">
    <property type="entry name" value="EAL"/>
    <property type="match status" value="1"/>
</dbReference>
<dbReference type="AlphaFoldDB" id="A0A1B3ZBC4"/>
<evidence type="ECO:0000313" key="5">
    <source>
        <dbReference type="EMBL" id="AOH84737.1"/>
    </source>
</evidence>
<dbReference type="SMART" id="SM00086">
    <property type="entry name" value="PAC"/>
    <property type="match status" value="1"/>
</dbReference>
<sequence length="590" mass="64562">MGLDEDLLEHLERRVSRPGEADEGGRAPGFEQTSRELEERYRYTIALSPLVAWTAWPNGDILDIDEPGLARTGLSLGEVRGQGFFAVVHPDDRQNVATMWRRNASLGHDIDNEVRMRMRDGSYRWHRSRAAPLKDSSGKILRWYGTIEDVHDRKLAADSIRWAAEHDSLTGIWARAAFLAGLDTVVHRAAEAGSEVALVLFDLDNFKQVNDQFGHDTGDALLKDVAARLSEAAEVPAMVGRLGGDEFALFLARPDTARLIAAIDQAVAALDAPFRYEAVTYHCRSSVGVALYPADGAESDTLRKNADLALYDAKGGGGGTLRYFRGELRQQMQERLSMLSIARDALDRDLILPYYQPKIDLRTGRIAGFEALLRWNHPGNGVQPPATIAAAFDDPELALALGERMQDRVLADVRAWRERGVNTGRIAINASAMEFRGADFAIKLIARLAAFGVPATSIELEITEGVFFDNSDAHVLRIISALRDAGITIALDDFGTGYASLAHLKQFPVDVLKIDRSFVDAPSACDWTIVRAIIGLGKGLGIRTVAEGVETVERRDALLNDGCDFGQGYLFSAPVAGAAVADLLEADRVR</sequence>
<dbReference type="CDD" id="cd00130">
    <property type="entry name" value="PAS"/>
    <property type="match status" value="1"/>
</dbReference>
<proteinExistence type="predicted"/>
<keyword evidence="6" id="KW-1185">Reference proteome</keyword>
<dbReference type="CDD" id="cd01949">
    <property type="entry name" value="GGDEF"/>
    <property type="match status" value="1"/>
</dbReference>
<accession>A0A1B3ZBC4</accession>
<evidence type="ECO:0000259" key="4">
    <source>
        <dbReference type="PROSITE" id="PS50887"/>
    </source>
</evidence>
<dbReference type="PROSITE" id="PS50887">
    <property type="entry name" value="GGDEF"/>
    <property type="match status" value="1"/>
</dbReference>
<dbReference type="NCBIfam" id="TIGR00254">
    <property type="entry name" value="GGDEF"/>
    <property type="match status" value="1"/>
</dbReference>
<feature type="domain" description="GGDEF" evidence="4">
    <location>
        <begin position="194"/>
        <end position="326"/>
    </location>
</feature>
<name>A0A1B3ZBC4_9SPHN</name>
<dbReference type="SMART" id="SM00091">
    <property type="entry name" value="PAS"/>
    <property type="match status" value="1"/>
</dbReference>
<dbReference type="PANTHER" id="PTHR44757:SF2">
    <property type="entry name" value="BIOFILM ARCHITECTURE MAINTENANCE PROTEIN MBAA"/>
    <property type="match status" value="1"/>
</dbReference>
<dbReference type="STRING" id="1560345.AWL63_12940"/>
<dbReference type="InterPro" id="IPR052155">
    <property type="entry name" value="Biofilm_reg_signaling"/>
</dbReference>
<feature type="domain" description="PAC" evidence="2">
    <location>
        <begin position="110"/>
        <end position="162"/>
    </location>
</feature>
<dbReference type="Gene3D" id="3.20.20.450">
    <property type="entry name" value="EAL domain"/>
    <property type="match status" value="1"/>
</dbReference>
<evidence type="ECO:0000256" key="1">
    <source>
        <dbReference type="SAM" id="MobiDB-lite"/>
    </source>
</evidence>
<dbReference type="InterPro" id="IPR001610">
    <property type="entry name" value="PAC"/>
</dbReference>
<evidence type="ECO:0008006" key="7">
    <source>
        <dbReference type="Google" id="ProtNLM"/>
    </source>
</evidence>
<organism evidence="5 6">
    <name type="scientific">Sphingomonas panacis</name>
    <dbReference type="NCBI Taxonomy" id="1560345"/>
    <lineage>
        <taxon>Bacteria</taxon>
        <taxon>Pseudomonadati</taxon>
        <taxon>Pseudomonadota</taxon>
        <taxon>Alphaproteobacteria</taxon>
        <taxon>Sphingomonadales</taxon>
        <taxon>Sphingomonadaceae</taxon>
        <taxon>Sphingomonas</taxon>
    </lineage>
</organism>
<dbReference type="Pfam" id="PF08447">
    <property type="entry name" value="PAS_3"/>
    <property type="match status" value="1"/>
</dbReference>
<dbReference type="InterPro" id="IPR035919">
    <property type="entry name" value="EAL_sf"/>
</dbReference>
<dbReference type="Pfam" id="PF00563">
    <property type="entry name" value="EAL"/>
    <property type="match status" value="1"/>
</dbReference>
<dbReference type="InterPro" id="IPR000160">
    <property type="entry name" value="GGDEF_dom"/>
</dbReference>
<dbReference type="InterPro" id="IPR000700">
    <property type="entry name" value="PAS-assoc_C"/>
</dbReference>
<dbReference type="InterPro" id="IPR035965">
    <property type="entry name" value="PAS-like_dom_sf"/>
</dbReference>
<dbReference type="PROSITE" id="PS50883">
    <property type="entry name" value="EAL"/>
    <property type="match status" value="1"/>
</dbReference>
<gene>
    <name evidence="5" type="ORF">AWL63_12940</name>
</gene>
<dbReference type="InterPro" id="IPR043128">
    <property type="entry name" value="Rev_trsase/Diguanyl_cyclase"/>
</dbReference>
<dbReference type="Gene3D" id="3.30.450.20">
    <property type="entry name" value="PAS domain"/>
    <property type="match status" value="1"/>
</dbReference>
<dbReference type="Pfam" id="PF00990">
    <property type="entry name" value="GGDEF"/>
    <property type="match status" value="1"/>
</dbReference>
<evidence type="ECO:0000259" key="2">
    <source>
        <dbReference type="PROSITE" id="PS50113"/>
    </source>
</evidence>
<dbReference type="PANTHER" id="PTHR44757">
    <property type="entry name" value="DIGUANYLATE CYCLASE DGCP"/>
    <property type="match status" value="1"/>
</dbReference>
<reference evidence="5 6" key="1">
    <citation type="submission" date="2016-01" db="EMBL/GenBank/DDBJ databases">
        <title>Complete genome and mega plasmid sequence of Sphingomonas panacis DCY99 elicits systemic resistance in rice to Xanthomonas oryzae.</title>
        <authorList>
            <person name="Kim Y.J."/>
            <person name="Yang D.C."/>
            <person name="Sing P."/>
        </authorList>
    </citation>
    <scope>NUCLEOTIDE SEQUENCE [LARGE SCALE GENOMIC DNA]</scope>
    <source>
        <strain evidence="5 6">DCY99</strain>
    </source>
</reference>
<dbReference type="Gene3D" id="3.30.70.270">
    <property type="match status" value="1"/>
</dbReference>
<dbReference type="SUPFAM" id="SSF141868">
    <property type="entry name" value="EAL domain-like"/>
    <property type="match status" value="1"/>
</dbReference>
<dbReference type="InterPro" id="IPR013655">
    <property type="entry name" value="PAS_fold_3"/>
</dbReference>
<dbReference type="SUPFAM" id="SSF55073">
    <property type="entry name" value="Nucleotide cyclase"/>
    <property type="match status" value="1"/>
</dbReference>
<protein>
    <recommendedName>
        <fullName evidence="7">Diguanylate cyclase</fullName>
    </recommendedName>
</protein>
<dbReference type="Proteomes" id="UP000094256">
    <property type="component" value="Chromosome"/>
</dbReference>
<feature type="region of interest" description="Disordered" evidence="1">
    <location>
        <begin position="13"/>
        <end position="33"/>
    </location>
</feature>
<evidence type="ECO:0000259" key="3">
    <source>
        <dbReference type="PROSITE" id="PS50883"/>
    </source>
</evidence>
<feature type="compositionally biased region" description="Basic and acidic residues" evidence="1">
    <location>
        <begin position="13"/>
        <end position="25"/>
    </location>
</feature>
<dbReference type="SMART" id="SM00267">
    <property type="entry name" value="GGDEF"/>
    <property type="match status" value="1"/>
</dbReference>
<dbReference type="InterPro" id="IPR001633">
    <property type="entry name" value="EAL_dom"/>
</dbReference>
<feature type="domain" description="EAL" evidence="3">
    <location>
        <begin position="335"/>
        <end position="588"/>
    </location>
</feature>